<evidence type="ECO:0000313" key="6">
    <source>
        <dbReference type="EMBL" id="GGJ18297.1"/>
    </source>
</evidence>
<dbReference type="Gene3D" id="1.10.357.10">
    <property type="entry name" value="Tetracycline Repressor, domain 2"/>
    <property type="match status" value="1"/>
</dbReference>
<dbReference type="PANTHER" id="PTHR30055">
    <property type="entry name" value="HTH-TYPE TRANSCRIPTIONAL REGULATOR RUTR"/>
    <property type="match status" value="1"/>
</dbReference>
<dbReference type="RefSeq" id="WP_188967579.1">
    <property type="nucleotide sequence ID" value="NZ_BMKW01000006.1"/>
</dbReference>
<evidence type="ECO:0000256" key="1">
    <source>
        <dbReference type="ARBA" id="ARBA00023015"/>
    </source>
</evidence>
<sequence length="231" mass="25068">MTAAAKPDRPSALDQKKRVKLAAIRAAARAAFAEKGFEAATMQEIARRAHVAIGTLFLYADNKRDIAFLASMEDFDRAKAIGAALPTDASLAEQYTGIFGEYYRLHHAHPAMAQVILSEFPFFNVGKHAHQHAEGVRLLKAELARRARLAAERGELRATVAPADVAELVYFVFQGAVRAWVRAGPDDLVAGLTTLRRMLSLALEGVIARATPLRRHRAAGSRLSAATASMP</sequence>
<dbReference type="EMBL" id="BMKW01000006">
    <property type="protein sequence ID" value="GGJ18297.1"/>
    <property type="molecule type" value="Genomic_DNA"/>
</dbReference>
<evidence type="ECO:0000313" key="7">
    <source>
        <dbReference type="Proteomes" id="UP000661507"/>
    </source>
</evidence>
<name>A0A917KM01_9PROT</name>
<dbReference type="AlphaFoldDB" id="A0A917KM01"/>
<protein>
    <recommendedName>
        <fullName evidence="5">HTH tetR-type domain-containing protein</fullName>
    </recommendedName>
</protein>
<dbReference type="SUPFAM" id="SSF46689">
    <property type="entry name" value="Homeodomain-like"/>
    <property type="match status" value="1"/>
</dbReference>
<evidence type="ECO:0000259" key="5">
    <source>
        <dbReference type="PROSITE" id="PS50977"/>
    </source>
</evidence>
<organism evidence="6 7">
    <name type="scientific">Neoroseomonas lacus</name>
    <dbReference type="NCBI Taxonomy" id="287609"/>
    <lineage>
        <taxon>Bacteria</taxon>
        <taxon>Pseudomonadati</taxon>
        <taxon>Pseudomonadota</taxon>
        <taxon>Alphaproteobacteria</taxon>
        <taxon>Acetobacterales</taxon>
        <taxon>Acetobacteraceae</taxon>
        <taxon>Neoroseomonas</taxon>
    </lineage>
</organism>
<evidence type="ECO:0000256" key="4">
    <source>
        <dbReference type="PROSITE-ProRule" id="PRU00335"/>
    </source>
</evidence>
<accession>A0A917KM01</accession>
<reference evidence="6" key="2">
    <citation type="submission" date="2020-09" db="EMBL/GenBank/DDBJ databases">
        <authorList>
            <person name="Sun Q."/>
            <person name="Zhou Y."/>
        </authorList>
    </citation>
    <scope>NUCLEOTIDE SEQUENCE</scope>
    <source>
        <strain evidence="6">CGMCC 1.3617</strain>
    </source>
</reference>
<keyword evidence="7" id="KW-1185">Reference proteome</keyword>
<dbReference type="Pfam" id="PF00440">
    <property type="entry name" value="TetR_N"/>
    <property type="match status" value="1"/>
</dbReference>
<dbReference type="Proteomes" id="UP000661507">
    <property type="component" value="Unassembled WGS sequence"/>
</dbReference>
<feature type="domain" description="HTH tetR-type" evidence="5">
    <location>
        <begin position="18"/>
        <end position="78"/>
    </location>
</feature>
<proteinExistence type="predicted"/>
<dbReference type="InterPro" id="IPR036271">
    <property type="entry name" value="Tet_transcr_reg_TetR-rel_C_sf"/>
</dbReference>
<dbReference type="SUPFAM" id="SSF48498">
    <property type="entry name" value="Tetracyclin repressor-like, C-terminal domain"/>
    <property type="match status" value="1"/>
</dbReference>
<gene>
    <name evidence="6" type="ORF">GCM10011320_27050</name>
</gene>
<reference evidence="6" key="1">
    <citation type="journal article" date="2014" name="Int. J. Syst. Evol. Microbiol.">
        <title>Complete genome sequence of Corynebacterium casei LMG S-19264T (=DSM 44701T), isolated from a smear-ripened cheese.</title>
        <authorList>
            <consortium name="US DOE Joint Genome Institute (JGI-PGF)"/>
            <person name="Walter F."/>
            <person name="Albersmeier A."/>
            <person name="Kalinowski J."/>
            <person name="Ruckert C."/>
        </authorList>
    </citation>
    <scope>NUCLEOTIDE SEQUENCE</scope>
    <source>
        <strain evidence="6">CGMCC 1.3617</strain>
    </source>
</reference>
<dbReference type="InterPro" id="IPR001647">
    <property type="entry name" value="HTH_TetR"/>
</dbReference>
<dbReference type="PANTHER" id="PTHR30055:SF234">
    <property type="entry name" value="HTH-TYPE TRANSCRIPTIONAL REGULATOR BETI"/>
    <property type="match status" value="1"/>
</dbReference>
<dbReference type="PROSITE" id="PS50977">
    <property type="entry name" value="HTH_TETR_2"/>
    <property type="match status" value="1"/>
</dbReference>
<keyword evidence="2 4" id="KW-0238">DNA-binding</keyword>
<evidence type="ECO:0000256" key="3">
    <source>
        <dbReference type="ARBA" id="ARBA00023163"/>
    </source>
</evidence>
<keyword evidence="3" id="KW-0804">Transcription</keyword>
<dbReference type="InterPro" id="IPR050109">
    <property type="entry name" value="HTH-type_TetR-like_transc_reg"/>
</dbReference>
<dbReference type="GO" id="GO:0000976">
    <property type="term" value="F:transcription cis-regulatory region binding"/>
    <property type="evidence" value="ECO:0007669"/>
    <property type="project" value="TreeGrafter"/>
</dbReference>
<evidence type="ECO:0000256" key="2">
    <source>
        <dbReference type="ARBA" id="ARBA00023125"/>
    </source>
</evidence>
<feature type="DNA-binding region" description="H-T-H motif" evidence="4">
    <location>
        <begin position="41"/>
        <end position="60"/>
    </location>
</feature>
<keyword evidence="1" id="KW-0805">Transcription regulation</keyword>
<dbReference type="InterPro" id="IPR009057">
    <property type="entry name" value="Homeodomain-like_sf"/>
</dbReference>
<comment type="caution">
    <text evidence="6">The sequence shown here is derived from an EMBL/GenBank/DDBJ whole genome shotgun (WGS) entry which is preliminary data.</text>
</comment>
<dbReference type="GO" id="GO:0003700">
    <property type="term" value="F:DNA-binding transcription factor activity"/>
    <property type="evidence" value="ECO:0007669"/>
    <property type="project" value="TreeGrafter"/>
</dbReference>